<dbReference type="AlphaFoldDB" id="A0A4Z0GN65"/>
<dbReference type="GO" id="GO:0016853">
    <property type="term" value="F:isomerase activity"/>
    <property type="evidence" value="ECO:0007669"/>
    <property type="project" value="UniProtKB-KW"/>
</dbReference>
<accession>A0A4Z0GN65</accession>
<comment type="similarity">
    <text evidence="1">Belongs to the PhzF family.</text>
</comment>
<evidence type="ECO:0000256" key="3">
    <source>
        <dbReference type="PIRSR" id="PIRSR016184-1"/>
    </source>
</evidence>
<comment type="caution">
    <text evidence="4">The sequence shown here is derived from an EMBL/GenBank/DDBJ whole genome shotgun (WGS) entry which is preliminary data.</text>
</comment>
<dbReference type="GO" id="GO:0005737">
    <property type="term" value="C:cytoplasm"/>
    <property type="evidence" value="ECO:0007669"/>
    <property type="project" value="TreeGrafter"/>
</dbReference>
<reference evidence="4 5" key="1">
    <citation type="journal article" date="2015" name="Int. J. Syst. Evol. Microbiol.">
        <title>Sporolactobacillus shoreae sp. nov. and Sporolactobacillus spathodeae sp. nov., two spore-forming lactic acid bacteria isolated from tree barks in Thailand.</title>
        <authorList>
            <person name="Thamacharoensuk T."/>
            <person name="Kitahara M."/>
            <person name="Ohkuma M."/>
            <person name="Thongchul N."/>
            <person name="Tanasupawat S."/>
        </authorList>
    </citation>
    <scope>NUCLEOTIDE SEQUENCE [LARGE SCALE GENOMIC DNA]</scope>
    <source>
        <strain evidence="4 5">BK92</strain>
    </source>
</reference>
<dbReference type="Proteomes" id="UP000298347">
    <property type="component" value="Unassembled WGS sequence"/>
</dbReference>
<dbReference type="RefSeq" id="WP_135348890.1">
    <property type="nucleotide sequence ID" value="NZ_SRJD01000012.1"/>
</dbReference>
<keyword evidence="2" id="KW-0413">Isomerase</keyword>
<dbReference type="InterPro" id="IPR003719">
    <property type="entry name" value="Phenazine_PhzF-like"/>
</dbReference>
<evidence type="ECO:0000313" key="5">
    <source>
        <dbReference type="Proteomes" id="UP000298347"/>
    </source>
</evidence>
<keyword evidence="5" id="KW-1185">Reference proteome</keyword>
<protein>
    <submittedName>
        <fullName evidence="4">PhzF family phenazine biosynthesis protein</fullName>
    </submittedName>
</protein>
<evidence type="ECO:0000313" key="4">
    <source>
        <dbReference type="EMBL" id="TGA97680.1"/>
    </source>
</evidence>
<dbReference type="PANTHER" id="PTHR13774">
    <property type="entry name" value="PHENAZINE BIOSYNTHESIS PROTEIN"/>
    <property type="match status" value="1"/>
</dbReference>
<organism evidence="4 5">
    <name type="scientific">Sporolactobacillus shoreae</name>
    <dbReference type="NCBI Taxonomy" id="1465501"/>
    <lineage>
        <taxon>Bacteria</taxon>
        <taxon>Bacillati</taxon>
        <taxon>Bacillota</taxon>
        <taxon>Bacilli</taxon>
        <taxon>Bacillales</taxon>
        <taxon>Sporolactobacillaceae</taxon>
        <taxon>Sporolactobacillus</taxon>
    </lineage>
</organism>
<name>A0A4Z0GN65_9BACL</name>
<dbReference type="Pfam" id="PF02567">
    <property type="entry name" value="PhzC-PhzF"/>
    <property type="match status" value="1"/>
</dbReference>
<dbReference type="Gene3D" id="3.10.310.10">
    <property type="entry name" value="Diaminopimelate Epimerase, Chain A, domain 1"/>
    <property type="match status" value="2"/>
</dbReference>
<dbReference type="PIRSF" id="PIRSF016184">
    <property type="entry name" value="PhzC_PhzF"/>
    <property type="match status" value="1"/>
</dbReference>
<dbReference type="EMBL" id="SRJD01000012">
    <property type="protein sequence ID" value="TGA97680.1"/>
    <property type="molecule type" value="Genomic_DNA"/>
</dbReference>
<sequence length="287" mass="31956">MNIQVYTLSAFTKNGSGGNPAGVVLDGDLLKKSEMQIVARKIGFSETAFVQHSNRADFKLSYFTPNSEVDLCGHATIATFSLMFSLKRVHVGSYKIETKAGLLAVTICNNNQVYLSQALPDFYEKPNKEEIMRSLNLTCSDLDHNLPIEIVSTGLKDILVPIKNVHTLNNVKPDFSRISDVSKKYRVIGYHLFTLNTENDMIACCRNFAPLYDIPEESATGTSTGALTCYLFKYNKIQGNEVLSFEQGYSMKCTSILFSKLTVKNRNITRIEVGGTASNVKRQNISF</sequence>
<evidence type="ECO:0000256" key="2">
    <source>
        <dbReference type="ARBA" id="ARBA00023235"/>
    </source>
</evidence>
<proteinExistence type="inferred from homology"/>
<dbReference type="SUPFAM" id="SSF54506">
    <property type="entry name" value="Diaminopimelate epimerase-like"/>
    <property type="match status" value="1"/>
</dbReference>
<evidence type="ECO:0000256" key="1">
    <source>
        <dbReference type="ARBA" id="ARBA00008270"/>
    </source>
</evidence>
<dbReference type="OrthoDB" id="9788221at2"/>
<dbReference type="NCBIfam" id="TIGR00654">
    <property type="entry name" value="PhzF_family"/>
    <property type="match status" value="1"/>
</dbReference>
<feature type="active site" evidence="3">
    <location>
        <position position="46"/>
    </location>
</feature>
<dbReference type="PANTHER" id="PTHR13774:SF39">
    <property type="entry name" value="BIOSYNTHESIS PROTEIN, PUTATIVE-RELATED"/>
    <property type="match status" value="1"/>
</dbReference>
<gene>
    <name evidence="4" type="ORF">E4665_11295</name>
</gene>